<dbReference type="SUPFAM" id="SSF51695">
    <property type="entry name" value="PLC-like phosphodiesterases"/>
    <property type="match status" value="1"/>
</dbReference>
<dbReference type="Proteomes" id="UP000054007">
    <property type="component" value="Unassembled WGS sequence"/>
</dbReference>
<dbReference type="OrthoDB" id="1046782at2759"/>
<evidence type="ECO:0000259" key="1">
    <source>
        <dbReference type="SMART" id="SM00148"/>
    </source>
</evidence>
<evidence type="ECO:0000313" key="2">
    <source>
        <dbReference type="EMBL" id="KIY66050.1"/>
    </source>
</evidence>
<accession>A0A0D7B744</accession>
<dbReference type="GO" id="GO:0008081">
    <property type="term" value="F:phosphoric diester hydrolase activity"/>
    <property type="evidence" value="ECO:0007669"/>
    <property type="project" value="InterPro"/>
</dbReference>
<name>A0A0D7B744_9AGAR</name>
<sequence>MESPLNYTIRLALSLGSSWKTHSLPDDCPWRAFTVKVHRAHSHLIILPKRDARTFLADMPDDSSLADLLLPGTHDTMALYGWPISQCQDLATPLVVQLNAGIRVLDIRMAVIKGKLIAYHGIYPQRTPFANVITTLRDFLANVPSETLVMSLKQEDFPATSAADFSRIVHDEMMAIPELWFLENRIPTLREVRGKVVLLSRFGGDGSGWEGGLEGLGIHPTRWPNSAREGFEWTCKGTTVRTQDWYNIPSFLDIPEKVDKAVGVLLPPPGDKSTLSISYFSAASFPLALPPTVAKGFGWPKAGFGVEGVNSRVGRWLLDRLAVCADIEEKDQPRIRGWALTDFFQDPESALVPLLIECNYYGR</sequence>
<dbReference type="STRING" id="1314674.A0A0D7B744"/>
<dbReference type="AlphaFoldDB" id="A0A0D7B744"/>
<dbReference type="PANTHER" id="PTHR13593">
    <property type="match status" value="1"/>
</dbReference>
<dbReference type="GO" id="GO:0006629">
    <property type="term" value="P:lipid metabolic process"/>
    <property type="evidence" value="ECO:0007669"/>
    <property type="project" value="InterPro"/>
</dbReference>
<feature type="domain" description="Phosphatidylinositol-specific phospholipase C X" evidence="1">
    <location>
        <begin position="57"/>
        <end position="201"/>
    </location>
</feature>
<dbReference type="Pfam" id="PF00388">
    <property type="entry name" value="PI-PLC-X"/>
    <property type="match status" value="1"/>
</dbReference>
<dbReference type="InterPro" id="IPR017946">
    <property type="entry name" value="PLC-like_Pdiesterase_TIM-brl"/>
</dbReference>
<dbReference type="InterPro" id="IPR000909">
    <property type="entry name" value="PLipase_C_PInositol-sp_X_dom"/>
</dbReference>
<proteinExistence type="predicted"/>
<protein>
    <submittedName>
        <fullName evidence="2">PLC-like phosphodiesterase</fullName>
    </submittedName>
</protein>
<evidence type="ECO:0000313" key="3">
    <source>
        <dbReference type="Proteomes" id="UP000054007"/>
    </source>
</evidence>
<dbReference type="Gene3D" id="3.20.20.190">
    <property type="entry name" value="Phosphatidylinositol (PI) phosphodiesterase"/>
    <property type="match status" value="1"/>
</dbReference>
<organism evidence="2 3">
    <name type="scientific">Cylindrobasidium torrendii FP15055 ss-10</name>
    <dbReference type="NCBI Taxonomy" id="1314674"/>
    <lineage>
        <taxon>Eukaryota</taxon>
        <taxon>Fungi</taxon>
        <taxon>Dikarya</taxon>
        <taxon>Basidiomycota</taxon>
        <taxon>Agaricomycotina</taxon>
        <taxon>Agaricomycetes</taxon>
        <taxon>Agaricomycetidae</taxon>
        <taxon>Agaricales</taxon>
        <taxon>Marasmiineae</taxon>
        <taxon>Physalacriaceae</taxon>
        <taxon>Cylindrobasidium</taxon>
    </lineage>
</organism>
<gene>
    <name evidence="2" type="ORF">CYLTODRAFT_355691</name>
</gene>
<dbReference type="PANTHER" id="PTHR13593:SF113">
    <property type="entry name" value="SI:DKEY-266F7.9"/>
    <property type="match status" value="1"/>
</dbReference>
<dbReference type="InterPro" id="IPR051057">
    <property type="entry name" value="PI-PLC_domain"/>
</dbReference>
<dbReference type="SMART" id="SM00148">
    <property type="entry name" value="PLCXc"/>
    <property type="match status" value="1"/>
</dbReference>
<keyword evidence="3" id="KW-1185">Reference proteome</keyword>
<dbReference type="EMBL" id="KN880567">
    <property type="protein sequence ID" value="KIY66050.1"/>
    <property type="molecule type" value="Genomic_DNA"/>
</dbReference>
<dbReference type="PROSITE" id="PS50007">
    <property type="entry name" value="PIPLC_X_DOMAIN"/>
    <property type="match status" value="1"/>
</dbReference>
<reference evidence="2 3" key="1">
    <citation type="journal article" date="2015" name="Fungal Genet. Biol.">
        <title>Evolution of novel wood decay mechanisms in Agaricales revealed by the genome sequences of Fistulina hepatica and Cylindrobasidium torrendii.</title>
        <authorList>
            <person name="Floudas D."/>
            <person name="Held B.W."/>
            <person name="Riley R."/>
            <person name="Nagy L.G."/>
            <person name="Koehler G."/>
            <person name="Ransdell A.S."/>
            <person name="Younus H."/>
            <person name="Chow J."/>
            <person name="Chiniquy J."/>
            <person name="Lipzen A."/>
            <person name="Tritt A."/>
            <person name="Sun H."/>
            <person name="Haridas S."/>
            <person name="LaButti K."/>
            <person name="Ohm R.A."/>
            <person name="Kues U."/>
            <person name="Blanchette R.A."/>
            <person name="Grigoriev I.V."/>
            <person name="Minto R.E."/>
            <person name="Hibbett D.S."/>
        </authorList>
    </citation>
    <scope>NUCLEOTIDE SEQUENCE [LARGE SCALE GENOMIC DNA]</scope>
    <source>
        <strain evidence="2 3">FP15055 ss-10</strain>
    </source>
</reference>